<organism evidence="7 8">
    <name type="scientific">Gluconacetobacter liquefaciens</name>
    <name type="common">Acetobacter liquefaciens</name>
    <dbReference type="NCBI Taxonomy" id="89584"/>
    <lineage>
        <taxon>Bacteria</taxon>
        <taxon>Pseudomonadati</taxon>
        <taxon>Pseudomonadota</taxon>
        <taxon>Alphaproteobacteria</taxon>
        <taxon>Acetobacterales</taxon>
        <taxon>Acetobacteraceae</taxon>
        <taxon>Gluconacetobacter</taxon>
    </lineage>
</organism>
<keyword evidence="8" id="KW-1185">Reference proteome</keyword>
<comment type="cofactor">
    <cofactor evidence="1">
        <name>Mo-molybdopterin</name>
        <dbReference type="ChEBI" id="CHEBI:71302"/>
    </cofactor>
</comment>
<dbReference type="SUPFAM" id="SSF81296">
    <property type="entry name" value="E set domains"/>
    <property type="match status" value="1"/>
</dbReference>
<accession>A0A370FUW9</accession>
<dbReference type="GO" id="GO:0030151">
    <property type="term" value="F:molybdenum ion binding"/>
    <property type="evidence" value="ECO:0007669"/>
    <property type="project" value="InterPro"/>
</dbReference>
<dbReference type="GO" id="GO:0006790">
    <property type="term" value="P:sulfur compound metabolic process"/>
    <property type="evidence" value="ECO:0007669"/>
    <property type="project" value="TreeGrafter"/>
</dbReference>
<evidence type="ECO:0000256" key="3">
    <source>
        <dbReference type="ARBA" id="ARBA00022723"/>
    </source>
</evidence>
<evidence type="ECO:0000259" key="6">
    <source>
        <dbReference type="Pfam" id="PF03404"/>
    </source>
</evidence>
<dbReference type="InterPro" id="IPR030835">
    <property type="entry name" value="Sulfite_DH_SoxC"/>
</dbReference>
<name>A0A370FUW9_GLULI</name>
<dbReference type="GO" id="GO:0020037">
    <property type="term" value="F:heme binding"/>
    <property type="evidence" value="ECO:0007669"/>
    <property type="project" value="TreeGrafter"/>
</dbReference>
<dbReference type="GO" id="GO:0043546">
    <property type="term" value="F:molybdopterin cofactor binding"/>
    <property type="evidence" value="ECO:0007669"/>
    <property type="project" value="TreeGrafter"/>
</dbReference>
<dbReference type="InterPro" id="IPR005066">
    <property type="entry name" value="MoCF_OxRdtse_dimer"/>
</dbReference>
<feature type="domain" description="Oxidoreductase molybdopterin-binding" evidence="5">
    <location>
        <begin position="64"/>
        <end position="222"/>
    </location>
</feature>
<dbReference type="PANTHER" id="PTHR19372:SF7">
    <property type="entry name" value="SULFITE OXIDASE, MITOCHONDRIAL"/>
    <property type="match status" value="1"/>
</dbReference>
<keyword evidence="4" id="KW-0560">Oxidoreductase</keyword>
<dbReference type="EMBL" id="QQAW01000015">
    <property type="protein sequence ID" value="RDI34229.1"/>
    <property type="molecule type" value="Genomic_DNA"/>
</dbReference>
<keyword evidence="2" id="KW-0500">Molybdenum</keyword>
<dbReference type="InterPro" id="IPR014756">
    <property type="entry name" value="Ig_E-set"/>
</dbReference>
<dbReference type="Gene3D" id="2.60.40.650">
    <property type="match status" value="1"/>
</dbReference>
<evidence type="ECO:0000313" key="8">
    <source>
        <dbReference type="Proteomes" id="UP000254958"/>
    </source>
</evidence>
<sequence>MPDWTKKPGAPILTHPYGQPSAFEKKVVRRTATQLRSGQGSTLTPLASLRGIITPGGLHFERHHGGVPDIDPTRHSLMVHGLVDRSMQFSLDDLHRLPSVSRIHFIECSGNTGSEWTKATRTDVQGTHGLLSCSEWTGVPLSILLAETGFARDARWILAEGADGAAMSRSIPLAKALDDVIVAYAQNGEAIRPEQGYPLRLICPGYEGNTHIKWLRRLKLGRYPFYTREETSKYTDLMPDGKARAFSLTMGVKSVIVRPSGGMKLSSRGLLEINGLAWSGHGKITRVDVSTDGGRTWTNARLDGMVLRKCLTKFTLPWVWNGESSILQSRAFDDSGNIQETRQTLHNRYGDNLYYHNNAIQSWSVSESGDVSNVFI</sequence>
<dbReference type="Pfam" id="PF00174">
    <property type="entry name" value="Oxidored_molyb"/>
    <property type="match status" value="1"/>
</dbReference>
<dbReference type="NCBIfam" id="TIGR04555">
    <property type="entry name" value="sulfite_DH_soxC"/>
    <property type="match status" value="1"/>
</dbReference>
<dbReference type="AlphaFoldDB" id="A0A370FUW9"/>
<evidence type="ECO:0000256" key="2">
    <source>
        <dbReference type="ARBA" id="ARBA00022505"/>
    </source>
</evidence>
<dbReference type="InterPro" id="IPR008335">
    <property type="entry name" value="Mopterin_OxRdtase_euk"/>
</dbReference>
<gene>
    <name evidence="7" type="ORF">C7453_11538</name>
</gene>
<dbReference type="SUPFAM" id="SSF56524">
    <property type="entry name" value="Oxidoreductase molybdopterin-binding domain"/>
    <property type="match status" value="1"/>
</dbReference>
<keyword evidence="3" id="KW-0479">Metal-binding</keyword>
<dbReference type="Gene3D" id="3.90.420.10">
    <property type="entry name" value="Oxidoreductase, molybdopterin-binding domain"/>
    <property type="match status" value="1"/>
</dbReference>
<evidence type="ECO:0000259" key="5">
    <source>
        <dbReference type="Pfam" id="PF00174"/>
    </source>
</evidence>
<evidence type="ECO:0000256" key="4">
    <source>
        <dbReference type="ARBA" id="ARBA00023002"/>
    </source>
</evidence>
<feature type="domain" description="Moybdenum cofactor oxidoreductase dimerisation" evidence="6">
    <location>
        <begin position="249"/>
        <end position="361"/>
    </location>
</feature>
<dbReference type="InterPro" id="IPR000572">
    <property type="entry name" value="OxRdtase_Mopterin-bd_dom"/>
</dbReference>
<protein>
    <submittedName>
        <fullName evidence="7">Sulfane dehydrogenase subunit SoxC</fullName>
    </submittedName>
</protein>
<comment type="caution">
    <text evidence="7">The sequence shown here is derived from an EMBL/GenBank/DDBJ whole genome shotgun (WGS) entry which is preliminary data.</text>
</comment>
<dbReference type="Proteomes" id="UP000254958">
    <property type="component" value="Unassembled WGS sequence"/>
</dbReference>
<dbReference type="InterPro" id="IPR036374">
    <property type="entry name" value="OxRdtase_Mopterin-bd_sf"/>
</dbReference>
<dbReference type="FunFam" id="3.90.420.10:FF:000006">
    <property type="entry name" value="Sulfur dehydrogenase subunit SoxC"/>
    <property type="match status" value="1"/>
</dbReference>
<evidence type="ECO:0000313" key="7">
    <source>
        <dbReference type="EMBL" id="RDI34229.1"/>
    </source>
</evidence>
<proteinExistence type="predicted"/>
<reference evidence="7 8" key="1">
    <citation type="submission" date="2018-07" db="EMBL/GenBank/DDBJ databases">
        <title>Genomic Encyclopedia of Type Strains, Phase IV (KMG-IV): sequencing the most valuable type-strain genomes for metagenomic binning, comparative biology and taxonomic classification.</title>
        <authorList>
            <person name="Goeker M."/>
        </authorList>
    </citation>
    <scope>NUCLEOTIDE SEQUENCE [LARGE SCALE GENOMIC DNA]</scope>
    <source>
        <strain evidence="7 8">DSM 5603</strain>
    </source>
</reference>
<evidence type="ECO:0000256" key="1">
    <source>
        <dbReference type="ARBA" id="ARBA00001924"/>
    </source>
</evidence>
<dbReference type="PANTHER" id="PTHR19372">
    <property type="entry name" value="SULFITE REDUCTASE"/>
    <property type="match status" value="1"/>
</dbReference>
<dbReference type="GO" id="GO:0008482">
    <property type="term" value="F:sulfite oxidase activity"/>
    <property type="evidence" value="ECO:0007669"/>
    <property type="project" value="TreeGrafter"/>
</dbReference>
<dbReference type="PRINTS" id="PR00407">
    <property type="entry name" value="EUMOPTERIN"/>
</dbReference>
<dbReference type="Pfam" id="PF03404">
    <property type="entry name" value="Mo-co_dimer"/>
    <property type="match status" value="1"/>
</dbReference>